<dbReference type="InterPro" id="IPR047107">
    <property type="entry name" value="DNA-dir_RNA_pol1_lsu_C"/>
</dbReference>
<dbReference type="EC" id="2.7.7.6" evidence="15"/>
<evidence type="ECO:0000256" key="14">
    <source>
        <dbReference type="ARBA" id="ARBA00053996"/>
    </source>
</evidence>
<dbReference type="FunFam" id="2.40.40.20:FF:000019">
    <property type="entry name" value="DNA-directed RNA polymerase II subunit RPB1"/>
    <property type="match status" value="1"/>
</dbReference>
<keyword evidence="11 15" id="KW-0804">Transcription</keyword>
<feature type="compositionally biased region" description="Basic and acidic residues" evidence="16">
    <location>
        <begin position="1323"/>
        <end position="1332"/>
    </location>
</feature>
<evidence type="ECO:0000256" key="4">
    <source>
        <dbReference type="ARBA" id="ARBA00022478"/>
    </source>
</evidence>
<feature type="compositionally biased region" description="Polar residues" evidence="16">
    <location>
        <begin position="1281"/>
        <end position="1291"/>
    </location>
</feature>
<dbReference type="Gene3D" id="1.10.150.390">
    <property type="match status" value="1"/>
</dbReference>
<evidence type="ECO:0000256" key="13">
    <source>
        <dbReference type="ARBA" id="ARBA00048552"/>
    </source>
</evidence>
<dbReference type="InterPro" id="IPR007083">
    <property type="entry name" value="RNA_pol_Rpb1_4"/>
</dbReference>
<evidence type="ECO:0000256" key="12">
    <source>
        <dbReference type="ARBA" id="ARBA00023242"/>
    </source>
</evidence>
<feature type="domain" description="RNA polymerase N-terminal" evidence="17">
    <location>
        <begin position="232"/>
        <end position="567"/>
    </location>
</feature>
<keyword evidence="18" id="KW-1185">Reference proteome</keyword>
<comment type="catalytic activity">
    <reaction evidence="13 15">
        <text>RNA(n) + a ribonucleoside 5'-triphosphate = RNA(n+1) + diphosphate</text>
        <dbReference type="Rhea" id="RHEA:21248"/>
        <dbReference type="Rhea" id="RHEA-COMP:14527"/>
        <dbReference type="Rhea" id="RHEA-COMP:17342"/>
        <dbReference type="ChEBI" id="CHEBI:33019"/>
        <dbReference type="ChEBI" id="CHEBI:61557"/>
        <dbReference type="ChEBI" id="CHEBI:140395"/>
        <dbReference type="EC" id="2.7.7.6"/>
    </reaction>
</comment>
<keyword evidence="9" id="KW-0862">Zinc</keyword>
<protein>
    <recommendedName>
        <fullName evidence="15">DNA-directed RNA polymerase subunit</fullName>
        <ecNumber evidence="15">2.7.7.6</ecNumber>
    </recommendedName>
</protein>
<dbReference type="PANTHER" id="PTHR19376:SF11">
    <property type="entry name" value="DNA-DIRECTED RNA POLYMERASE I SUBUNIT RPA1"/>
    <property type="match status" value="1"/>
</dbReference>
<evidence type="ECO:0000256" key="3">
    <source>
        <dbReference type="ARBA" id="ARBA00011251"/>
    </source>
</evidence>
<gene>
    <name evidence="19" type="primary">LOC115888637</name>
</gene>
<evidence type="ECO:0000256" key="10">
    <source>
        <dbReference type="ARBA" id="ARBA00022842"/>
    </source>
</evidence>
<dbReference type="InterPro" id="IPR006592">
    <property type="entry name" value="RNA_pol_N"/>
</dbReference>
<dbReference type="Pfam" id="PF04997">
    <property type="entry name" value="RNA_pol_Rpb1_1"/>
    <property type="match status" value="1"/>
</dbReference>
<evidence type="ECO:0000256" key="11">
    <source>
        <dbReference type="ARBA" id="ARBA00023163"/>
    </source>
</evidence>
<keyword evidence="5" id="KW-0597">Phosphoprotein</keyword>
<feature type="compositionally biased region" description="Acidic residues" evidence="16">
    <location>
        <begin position="1333"/>
        <end position="1352"/>
    </location>
</feature>
<evidence type="ECO:0000256" key="6">
    <source>
        <dbReference type="ARBA" id="ARBA00022679"/>
    </source>
</evidence>
<dbReference type="Gene3D" id="6.20.50.80">
    <property type="match status" value="1"/>
</dbReference>
<keyword evidence="12" id="KW-0539">Nucleus</keyword>
<proteinExistence type="inferred from homology"/>
<dbReference type="Pfam" id="PF04998">
    <property type="entry name" value="RNA_pol_Rpb1_5"/>
    <property type="match status" value="1"/>
</dbReference>
<dbReference type="Gene3D" id="1.10.132.30">
    <property type="match status" value="1"/>
</dbReference>
<evidence type="ECO:0000313" key="18">
    <source>
        <dbReference type="Proteomes" id="UP000504635"/>
    </source>
</evidence>
<dbReference type="SUPFAM" id="SSF64484">
    <property type="entry name" value="beta and beta-prime subunits of DNA dependent RNA-polymerase"/>
    <property type="match status" value="1"/>
</dbReference>
<keyword evidence="6 15" id="KW-0808">Transferase</keyword>
<dbReference type="Gene3D" id="3.30.1490.180">
    <property type="entry name" value="RNA polymerase ii"/>
    <property type="match status" value="1"/>
</dbReference>
<dbReference type="InterPro" id="IPR007066">
    <property type="entry name" value="RNA_pol_Rpb1_3"/>
</dbReference>
<keyword evidence="8" id="KW-0479">Metal-binding</keyword>
<evidence type="ECO:0000256" key="8">
    <source>
        <dbReference type="ARBA" id="ARBA00022723"/>
    </source>
</evidence>
<feature type="region of interest" description="Disordered" evidence="16">
    <location>
        <begin position="1279"/>
        <end position="1354"/>
    </location>
</feature>
<dbReference type="Gene3D" id="2.40.40.20">
    <property type="match status" value="1"/>
</dbReference>
<keyword evidence="4 15" id="KW-0240">DNA-directed RNA polymerase</keyword>
<dbReference type="PANTHER" id="PTHR19376">
    <property type="entry name" value="DNA-DIRECTED RNA POLYMERASE"/>
    <property type="match status" value="1"/>
</dbReference>
<dbReference type="GO" id="GO:0003899">
    <property type="term" value="F:DNA-directed RNA polymerase activity"/>
    <property type="evidence" value="ECO:0007669"/>
    <property type="project" value="UniProtKB-EC"/>
</dbReference>
<comment type="subcellular location">
    <subcellularLocation>
        <location evidence="1">Nucleus</location>
        <location evidence="1">Nucleolus</location>
    </subcellularLocation>
</comment>
<dbReference type="InterPro" id="IPR000722">
    <property type="entry name" value="RNA_pol_asu"/>
</dbReference>
<dbReference type="Gene3D" id="3.30.70.2850">
    <property type="match status" value="1"/>
</dbReference>
<evidence type="ECO:0000256" key="9">
    <source>
        <dbReference type="ARBA" id="ARBA00022833"/>
    </source>
</evidence>
<dbReference type="InParanoid" id="A0A6J2YLX8"/>
<evidence type="ECO:0000256" key="7">
    <source>
        <dbReference type="ARBA" id="ARBA00022695"/>
    </source>
</evidence>
<keyword evidence="7 15" id="KW-0548">Nucleotidyltransferase</keyword>
<comment type="subunit">
    <text evidence="3">Component of the RNA polymerase I (Pol I) complex consisting of at least 13 subunits.</text>
</comment>
<dbReference type="GeneID" id="115888637"/>
<feature type="compositionally biased region" description="Basic and acidic residues" evidence="16">
    <location>
        <begin position="1299"/>
        <end position="1309"/>
    </location>
</feature>
<dbReference type="InterPro" id="IPR007081">
    <property type="entry name" value="RNA_pol_Rpb1_5"/>
</dbReference>
<dbReference type="Gene3D" id="4.10.860.120">
    <property type="entry name" value="RNA polymerase II, clamp domain"/>
    <property type="match status" value="1"/>
</dbReference>
<name>A0A6J2YLX8_SITOR</name>
<dbReference type="OrthoDB" id="270392at2759"/>
<dbReference type="Pfam" id="PF05000">
    <property type="entry name" value="RNA_pol_Rpb1_4"/>
    <property type="match status" value="1"/>
</dbReference>
<evidence type="ECO:0000256" key="5">
    <source>
        <dbReference type="ARBA" id="ARBA00022553"/>
    </source>
</evidence>
<dbReference type="GO" id="GO:0006351">
    <property type="term" value="P:DNA-templated transcription"/>
    <property type="evidence" value="ECO:0007669"/>
    <property type="project" value="InterPro"/>
</dbReference>
<evidence type="ECO:0000259" key="17">
    <source>
        <dbReference type="SMART" id="SM00663"/>
    </source>
</evidence>
<comment type="similarity">
    <text evidence="2 15">Belongs to the RNA polymerase beta' chain family.</text>
</comment>
<dbReference type="Pfam" id="PF04983">
    <property type="entry name" value="RNA_pol_Rpb1_3"/>
    <property type="match status" value="1"/>
</dbReference>
<dbReference type="CTD" id="124200645"/>
<evidence type="ECO:0000256" key="16">
    <source>
        <dbReference type="SAM" id="MobiDB-lite"/>
    </source>
</evidence>
<dbReference type="GO" id="GO:0046872">
    <property type="term" value="F:metal ion binding"/>
    <property type="evidence" value="ECO:0007669"/>
    <property type="project" value="UniProtKB-KW"/>
</dbReference>
<accession>A0A6J2YLX8</accession>
<dbReference type="CDD" id="cd01435">
    <property type="entry name" value="RNAP_I_RPA1_N"/>
    <property type="match status" value="1"/>
</dbReference>
<dbReference type="InterPro" id="IPR038120">
    <property type="entry name" value="Rpb1_funnel_sf"/>
</dbReference>
<feature type="compositionally biased region" description="Acidic residues" evidence="16">
    <location>
        <begin position="1312"/>
        <end position="1322"/>
    </location>
</feature>
<dbReference type="GO" id="GO:0003677">
    <property type="term" value="F:DNA binding"/>
    <property type="evidence" value="ECO:0007669"/>
    <property type="project" value="InterPro"/>
</dbReference>
<dbReference type="InterPro" id="IPR045867">
    <property type="entry name" value="DNA-dir_RpoC_beta_prime"/>
</dbReference>
<dbReference type="Gene3D" id="6.10.250.2940">
    <property type="match status" value="1"/>
</dbReference>
<dbReference type="SMART" id="SM00663">
    <property type="entry name" value="RPOLA_N"/>
    <property type="match status" value="1"/>
</dbReference>
<dbReference type="CDD" id="cd02735">
    <property type="entry name" value="RNAP_I_Rpa1_C"/>
    <property type="match status" value="1"/>
</dbReference>
<dbReference type="FunFam" id="1.10.274.100:FF:000012">
    <property type="entry name" value="DNA-directed RNA polymerase subunit"/>
    <property type="match status" value="1"/>
</dbReference>
<evidence type="ECO:0000256" key="15">
    <source>
        <dbReference type="RuleBase" id="RU004279"/>
    </source>
</evidence>
<dbReference type="InterPro" id="IPR042102">
    <property type="entry name" value="RNA_pol_Rpb1_3_sf"/>
</dbReference>
<dbReference type="InterPro" id="IPR015699">
    <property type="entry name" value="DNA-dir_RNA_pol1_lsu_N"/>
</dbReference>
<dbReference type="InterPro" id="IPR007080">
    <property type="entry name" value="RNA_pol_Rpb1_1"/>
</dbReference>
<keyword evidence="10" id="KW-0460">Magnesium</keyword>
<dbReference type="FunCoup" id="A0A6J2YLX8">
    <property type="interactions" value="1599"/>
</dbReference>
<reference evidence="19" key="1">
    <citation type="submission" date="2025-08" db="UniProtKB">
        <authorList>
            <consortium name="RefSeq"/>
        </authorList>
    </citation>
    <scope>IDENTIFICATION</scope>
    <source>
        <tissue evidence="19">Gonads</tissue>
    </source>
</reference>
<dbReference type="InterPro" id="IPR044893">
    <property type="entry name" value="RNA_pol_Rpb1_clamp_domain"/>
</dbReference>
<dbReference type="Pfam" id="PF00623">
    <property type="entry name" value="RNA_pol_Rpb1_2"/>
    <property type="match status" value="1"/>
</dbReference>
<dbReference type="GO" id="GO:0005736">
    <property type="term" value="C:RNA polymerase I complex"/>
    <property type="evidence" value="ECO:0007669"/>
    <property type="project" value="TreeGrafter"/>
</dbReference>
<sequence length="1586" mass="179788">MNKSAIKSKHVLATGLKFSVLTRKDVEKIGIFPIVTPLTLDTLGHPIIGGIYDTRLGPSADKHEPCGTCGKNAFLCPGHFGYIDLGVPCVNPVFHKVIATILKCSCLSCYRFQLSKESRVKVDKMVEGINKDNEDELSVVTQYILEESKPTKFCIFCKNAIKKVQVLKNKILLMSRKLDREGDNTDIKPIESQYINPVVSKKILREIWKNEKDLITIIVNVLNNTDTEFPTDVFYLELIPVPPVNVRPLNYLNGRVLDNPQSTVYKNIITNTLIINQLINIIKREGNSDFLSSSKAAEQYYNAAKGDTDLEKLTNCWEDLQNDVNDLLSKDTSRGKDGIGLKEIIEKKQGIIRQHMMGKRVNFASRSVITPDPNLDVDEVGIPEVFAKKLSYPVPVTPWNVDHLRELVKNGPNKYPGAVLVEMENGNIKKIDPENKIQQEGLLKILLTPHDERRPGFQGVKIVHRHLQNGDILLLNRQPTLHKPSIMGHRARILRGEKTLRLHYANCKSYNADFDGDEMNAHFPQDEIARSEGYNLTEVSQQYLVPKDGTPLSGLIQDHIIAGVRLSLRGRFFSKSDYQQLVFQALDHKTDEIKLLNPSILKPSVLWSGKQILSTVLINIIPKEYAPINLLASSKIPAKAWRQSKERKWKAGGTNFRNENDMTEAEVIIRNGELLNGILDKTHYGATPYGLVHCIYELYGGRYAIRFLSALAKLFTNFLQQGGFTLGVQDILTVTQADKARKKCIKGLRKNGKNIITEALNIPEDSSMTEIVERLEERYSLDSKFRQIIDRSYKTSLDSYTNSINNCCLPTGLIQKFPDNSLQLMVQSGAKGSTVNTMQISCLLGQIELEGKRPPVMISGKSLPSFPLFEFAPRAGGFIDGRFMTGIQPQEFFFHCMAGREGLIDTAVKTSRSGYLQRCLIKHLEGLCVGYDLTVRNSDQRVVQFLYGEDGMDIFKVQFLTKKHLSFLHNNIRSIVQKDLLEKIKLDKDLELIAEHQNKIKKWLENNEEPSKNHRKTPFLYFCKKVDGTSTSKKISKNKIIKYWRNMEEDAKMSLEKMITRFPDPVNSVLQSDHYFGSLNERLESLMSSFSEAKRKSIKREFEDMFKLKAMQSICVPGEPVGLLAAQSIGEPSTQMTLNTFHFAGRGDMNVTLGIPRLREILMMASKNIKTPSMEVPFKKDVPNIKSRALSLTKRLTKVVVSDVLEKIDVTNKLELLPLRQHKYTIKCFILPDECYKQNYSISIKSILRHMRKTFFKEMFLAIAKISKIKSNLVSIEKNASRGQNKNSMDNSDTEENDKEVSGKTKASNEENSSDEEVEDTEDAKLTKKHEDQQEDQEPENEEERIYEDDEKENLMENNNLEEGAEEKNIQSVLESYSFANSYKEDKAQHFCELTFSLPMSYKKLDLTSILTEVANKSVIWETANIKRAILDVKNEELLLRTDGINIVEMFKYPDLLDLNRLYCNDIHKMAQTYGIEAALKIIVREVKDVFNVYGIKVDPRHLSLIADYMTSNGIFEPLSRKGMENGSSPLQQMSFEASLGFLKNAAMKGENDALATPSSCLMLGKPCNTGTGLFTVMQKMPSLVV</sequence>
<dbReference type="KEGG" id="soy:115888637"/>
<comment type="function">
    <text evidence="14">DNA-dependent RNA polymerase catalyzes the transcription of DNA into RNA using the four ribonucleoside triphosphates as substrates. Largest and catalytic core component of RNA polymerase I which synthesizes ribosomal RNA precursors. Forms the polymerase active center together with the second largest subunit. A single stranded DNA template strand of the promoter is positioned within the central active site cleft of Pol I. A bridging helix emanates from RPA1 and crosses the cleft near the catalytic site and is thought to promote translocation of Pol I by acting as a ratchet that moves the RNA-DNA hybrid through the active site by switching from straight to bent conformations at each step of nucleotide addition.</text>
</comment>
<evidence type="ECO:0000313" key="19">
    <source>
        <dbReference type="RefSeq" id="XP_030764306.1"/>
    </source>
</evidence>
<dbReference type="Proteomes" id="UP000504635">
    <property type="component" value="Unplaced"/>
</dbReference>
<organism evidence="18 19">
    <name type="scientific">Sitophilus oryzae</name>
    <name type="common">Rice weevil</name>
    <name type="synonym">Curculio oryzae</name>
    <dbReference type="NCBI Taxonomy" id="7048"/>
    <lineage>
        <taxon>Eukaryota</taxon>
        <taxon>Metazoa</taxon>
        <taxon>Ecdysozoa</taxon>
        <taxon>Arthropoda</taxon>
        <taxon>Hexapoda</taxon>
        <taxon>Insecta</taxon>
        <taxon>Pterygota</taxon>
        <taxon>Neoptera</taxon>
        <taxon>Endopterygota</taxon>
        <taxon>Coleoptera</taxon>
        <taxon>Polyphaga</taxon>
        <taxon>Cucujiformia</taxon>
        <taxon>Curculionidae</taxon>
        <taxon>Dryophthorinae</taxon>
        <taxon>Sitophilus</taxon>
    </lineage>
</organism>
<evidence type="ECO:0000256" key="2">
    <source>
        <dbReference type="ARBA" id="ARBA00006460"/>
    </source>
</evidence>
<evidence type="ECO:0000256" key="1">
    <source>
        <dbReference type="ARBA" id="ARBA00004604"/>
    </source>
</evidence>
<dbReference type="RefSeq" id="XP_030764306.1">
    <property type="nucleotide sequence ID" value="XM_030908446.1"/>
</dbReference>
<dbReference type="Gene3D" id="1.10.274.100">
    <property type="entry name" value="RNA polymerase Rpb1, domain 3"/>
    <property type="match status" value="1"/>
</dbReference>